<dbReference type="EMBL" id="JAFEUP010000006">
    <property type="protein sequence ID" value="MBM7063041.1"/>
    <property type="molecule type" value="Genomic_DNA"/>
</dbReference>
<feature type="signal peptide" evidence="1">
    <location>
        <begin position="1"/>
        <end position="19"/>
    </location>
</feature>
<keyword evidence="3" id="KW-1185">Reference proteome</keyword>
<name>A0ABS2IIZ0_9GAMM</name>
<accession>A0ABS2IIZ0</accession>
<proteinExistence type="predicted"/>
<comment type="caution">
    <text evidence="2">The sequence shown here is derived from an EMBL/GenBank/DDBJ whole genome shotgun (WGS) entry which is preliminary data.</text>
</comment>
<reference evidence="2 3" key="1">
    <citation type="submission" date="2021-02" db="EMBL/GenBank/DDBJ databases">
        <authorList>
            <person name="Lee D.-H."/>
        </authorList>
    </citation>
    <scope>NUCLEOTIDE SEQUENCE [LARGE SCALE GENOMIC DNA]</scope>
    <source>
        <strain evidence="2 3">UL073</strain>
    </source>
</reference>
<dbReference type="Proteomes" id="UP000717995">
    <property type="component" value="Unassembled WGS sequence"/>
</dbReference>
<keyword evidence="1" id="KW-0732">Signal</keyword>
<gene>
    <name evidence="2" type="ORF">JQX08_20175</name>
</gene>
<sequence length="90" mass="9201">MKRFVILLTASLLAAPAFADELCTTNLQKLDDALATKTPIGQTGTKQAEELKAKAEQAKAAGDEKGCVSHSTQALQLLESGAKGGEGGGS</sequence>
<organism evidence="2 3">
    <name type="scientific">Zestomonas insulae</name>
    <dbReference type="NCBI Taxonomy" id="2809017"/>
    <lineage>
        <taxon>Bacteria</taxon>
        <taxon>Pseudomonadati</taxon>
        <taxon>Pseudomonadota</taxon>
        <taxon>Gammaproteobacteria</taxon>
        <taxon>Pseudomonadales</taxon>
        <taxon>Pseudomonadaceae</taxon>
        <taxon>Zestomonas</taxon>
    </lineage>
</organism>
<evidence type="ECO:0000313" key="2">
    <source>
        <dbReference type="EMBL" id="MBM7063041.1"/>
    </source>
</evidence>
<dbReference type="RefSeq" id="WP_205350215.1">
    <property type="nucleotide sequence ID" value="NZ_JAFEUP010000006.1"/>
</dbReference>
<evidence type="ECO:0000256" key="1">
    <source>
        <dbReference type="SAM" id="SignalP"/>
    </source>
</evidence>
<feature type="chain" id="PRO_5045794856" description="Secreted protein" evidence="1">
    <location>
        <begin position="20"/>
        <end position="90"/>
    </location>
</feature>
<protein>
    <recommendedName>
        <fullName evidence="4">Secreted protein</fullName>
    </recommendedName>
</protein>
<evidence type="ECO:0000313" key="3">
    <source>
        <dbReference type="Proteomes" id="UP000717995"/>
    </source>
</evidence>
<evidence type="ECO:0008006" key="4">
    <source>
        <dbReference type="Google" id="ProtNLM"/>
    </source>
</evidence>